<sequence>MARFSLSVLVLCLFMALMASAMPVKRDDVANESDYAMQGIESATKMMEEMIEKYKQAQEEASDNANDASAATADETENKNAPMEDASTTPSSTTPTETTPAASAAAQPPKPSKTHIVNDNPFANLPLVGGLLSGGGLGL</sequence>
<feature type="compositionally biased region" description="Low complexity" evidence="1">
    <location>
        <begin position="86"/>
        <end position="107"/>
    </location>
</feature>
<proteinExistence type="predicted"/>
<protein>
    <submittedName>
        <fullName evidence="3">Uncharacterized protein</fullName>
    </submittedName>
</protein>
<feature type="region of interest" description="Disordered" evidence="1">
    <location>
        <begin position="51"/>
        <end position="118"/>
    </location>
</feature>
<feature type="chain" id="PRO_5015848236" evidence="2">
    <location>
        <begin position="22"/>
        <end position="139"/>
    </location>
</feature>
<reference evidence="3 4" key="1">
    <citation type="submission" date="2018-02" db="EMBL/GenBank/DDBJ databases">
        <title>The genomes of Aspergillus section Nigri reveals drivers in fungal speciation.</title>
        <authorList>
            <consortium name="DOE Joint Genome Institute"/>
            <person name="Vesth T.C."/>
            <person name="Nybo J."/>
            <person name="Theobald S."/>
            <person name="Brandl J."/>
            <person name="Frisvad J.C."/>
            <person name="Nielsen K.F."/>
            <person name="Lyhne E.K."/>
            <person name="Kogle M.E."/>
            <person name="Kuo A."/>
            <person name="Riley R."/>
            <person name="Clum A."/>
            <person name="Nolan M."/>
            <person name="Lipzen A."/>
            <person name="Salamov A."/>
            <person name="Henrissat B."/>
            <person name="Wiebenga A."/>
            <person name="De vries R.P."/>
            <person name="Grigoriev I.V."/>
            <person name="Mortensen U.H."/>
            <person name="Andersen M.R."/>
            <person name="Baker S.E."/>
        </authorList>
    </citation>
    <scope>NUCLEOTIDE SEQUENCE [LARGE SCALE GENOMIC DNA]</scope>
    <source>
        <strain evidence="3 4">CBS 114.80</strain>
    </source>
</reference>
<gene>
    <name evidence="3" type="ORF">BP00DRAFT_426465</name>
</gene>
<dbReference type="EMBL" id="KZ825515">
    <property type="protein sequence ID" value="PYI30443.1"/>
    <property type="molecule type" value="Genomic_DNA"/>
</dbReference>
<name>A0A2V5I8M1_9EURO</name>
<evidence type="ECO:0000256" key="2">
    <source>
        <dbReference type="SAM" id="SignalP"/>
    </source>
</evidence>
<dbReference type="Proteomes" id="UP000248817">
    <property type="component" value="Unassembled WGS sequence"/>
</dbReference>
<feature type="signal peptide" evidence="2">
    <location>
        <begin position="1"/>
        <end position="21"/>
    </location>
</feature>
<accession>A0A2V5I8M1</accession>
<feature type="compositionally biased region" description="Low complexity" evidence="1">
    <location>
        <begin position="63"/>
        <end position="73"/>
    </location>
</feature>
<keyword evidence="4" id="KW-1185">Reference proteome</keyword>
<evidence type="ECO:0000313" key="3">
    <source>
        <dbReference type="EMBL" id="PYI30443.1"/>
    </source>
</evidence>
<evidence type="ECO:0000256" key="1">
    <source>
        <dbReference type="SAM" id="MobiDB-lite"/>
    </source>
</evidence>
<keyword evidence="2" id="KW-0732">Signal</keyword>
<dbReference type="AlphaFoldDB" id="A0A2V5I8M1"/>
<evidence type="ECO:0000313" key="4">
    <source>
        <dbReference type="Proteomes" id="UP000248817"/>
    </source>
</evidence>
<organism evidence="3 4">
    <name type="scientific">Aspergillus indologenus CBS 114.80</name>
    <dbReference type="NCBI Taxonomy" id="1450541"/>
    <lineage>
        <taxon>Eukaryota</taxon>
        <taxon>Fungi</taxon>
        <taxon>Dikarya</taxon>
        <taxon>Ascomycota</taxon>
        <taxon>Pezizomycotina</taxon>
        <taxon>Eurotiomycetes</taxon>
        <taxon>Eurotiomycetidae</taxon>
        <taxon>Eurotiales</taxon>
        <taxon>Aspergillaceae</taxon>
        <taxon>Aspergillus</taxon>
        <taxon>Aspergillus subgen. Circumdati</taxon>
    </lineage>
</organism>